<evidence type="ECO:0000313" key="1">
    <source>
        <dbReference type="EMBL" id="OJH38604.1"/>
    </source>
</evidence>
<gene>
    <name evidence="1" type="ORF">BON30_20395</name>
</gene>
<proteinExistence type="predicted"/>
<dbReference type="EMBL" id="MPIN01000005">
    <property type="protein sequence ID" value="OJH38604.1"/>
    <property type="molecule type" value="Genomic_DNA"/>
</dbReference>
<dbReference type="Pfam" id="PF14103">
    <property type="entry name" value="DUF4276"/>
    <property type="match status" value="1"/>
</dbReference>
<dbReference type="OrthoDB" id="459394at2"/>
<dbReference type="InterPro" id="IPR025455">
    <property type="entry name" value="DUF4276"/>
</dbReference>
<dbReference type="Proteomes" id="UP000182229">
    <property type="component" value="Unassembled WGS sequence"/>
</dbReference>
<accession>A0A1L9B8N2</accession>
<dbReference type="STRING" id="83449.BON30_20395"/>
<dbReference type="RefSeq" id="WP_071900053.1">
    <property type="nucleotide sequence ID" value="NZ_MPIN01000005.1"/>
</dbReference>
<reference evidence="2" key="1">
    <citation type="submission" date="2016-11" db="EMBL/GenBank/DDBJ databases">
        <authorList>
            <person name="Shukria A."/>
            <person name="Stevens D.C."/>
        </authorList>
    </citation>
    <scope>NUCLEOTIDE SEQUENCE [LARGE SCALE GENOMIC DNA]</scope>
    <source>
        <strain evidence="2">Cbfe23</strain>
    </source>
</reference>
<sequence length="199" mass="21694">MSVRIYVEGGGHSGALKSECRRGFAEFFAKFVPRGKQPRIIACGSRNEALDDFRTALRTYREDHVVLLVDAEAPVAPGQSTWAHLGDGWAPPPGATEENTHLMVQCMESWFLADLTELAAYFGQGFQASSLPRNPNIEAISKQDVFRALEAATRQTRTKGAYSKGGHSFAILARIDPVKVRGASPSAERLATALLRFAS</sequence>
<name>A0A1L9B8N2_9BACT</name>
<dbReference type="AlphaFoldDB" id="A0A1L9B8N2"/>
<evidence type="ECO:0000313" key="2">
    <source>
        <dbReference type="Proteomes" id="UP000182229"/>
    </source>
</evidence>
<evidence type="ECO:0008006" key="3">
    <source>
        <dbReference type="Google" id="ProtNLM"/>
    </source>
</evidence>
<organism evidence="1 2">
    <name type="scientific">Cystobacter ferrugineus</name>
    <dbReference type="NCBI Taxonomy" id="83449"/>
    <lineage>
        <taxon>Bacteria</taxon>
        <taxon>Pseudomonadati</taxon>
        <taxon>Myxococcota</taxon>
        <taxon>Myxococcia</taxon>
        <taxon>Myxococcales</taxon>
        <taxon>Cystobacterineae</taxon>
        <taxon>Archangiaceae</taxon>
        <taxon>Cystobacter</taxon>
    </lineage>
</organism>
<reference evidence="1 2" key="2">
    <citation type="submission" date="2016-12" db="EMBL/GenBank/DDBJ databases">
        <title>Draft Genome Sequence of Cystobacter ferrugineus Strain Cbfe23.</title>
        <authorList>
            <person name="Akbar S."/>
            <person name="Dowd S.E."/>
            <person name="Stevens D.C."/>
        </authorList>
    </citation>
    <scope>NUCLEOTIDE SEQUENCE [LARGE SCALE GENOMIC DNA]</scope>
    <source>
        <strain evidence="1 2">Cbfe23</strain>
    </source>
</reference>
<keyword evidence="2" id="KW-1185">Reference proteome</keyword>
<protein>
    <recommendedName>
        <fullName evidence="3">DUF4276 domain-containing protein</fullName>
    </recommendedName>
</protein>
<comment type="caution">
    <text evidence="1">The sequence shown here is derived from an EMBL/GenBank/DDBJ whole genome shotgun (WGS) entry which is preliminary data.</text>
</comment>